<dbReference type="AlphaFoldDB" id="A0A9D4BYW9"/>
<dbReference type="Proteomes" id="UP000828390">
    <property type="component" value="Unassembled WGS sequence"/>
</dbReference>
<reference evidence="1" key="2">
    <citation type="submission" date="2020-11" db="EMBL/GenBank/DDBJ databases">
        <authorList>
            <person name="McCartney M.A."/>
            <person name="Auch B."/>
            <person name="Kono T."/>
            <person name="Mallez S."/>
            <person name="Becker A."/>
            <person name="Gohl D.M."/>
            <person name="Silverstein K.A.T."/>
            <person name="Koren S."/>
            <person name="Bechman K.B."/>
            <person name="Herman A."/>
            <person name="Abrahante J.E."/>
            <person name="Garbe J."/>
        </authorList>
    </citation>
    <scope>NUCLEOTIDE SEQUENCE</scope>
    <source>
        <strain evidence="1">Duluth1</strain>
        <tissue evidence="1">Whole animal</tissue>
    </source>
</reference>
<accession>A0A9D4BYW9</accession>
<evidence type="ECO:0000313" key="1">
    <source>
        <dbReference type="EMBL" id="KAH3713553.1"/>
    </source>
</evidence>
<evidence type="ECO:0000313" key="2">
    <source>
        <dbReference type="Proteomes" id="UP000828390"/>
    </source>
</evidence>
<name>A0A9D4BYW9_DREPO</name>
<comment type="caution">
    <text evidence="1">The sequence shown here is derived from an EMBL/GenBank/DDBJ whole genome shotgun (WGS) entry which is preliminary data.</text>
</comment>
<protein>
    <submittedName>
        <fullName evidence="1">Uncharacterized protein</fullName>
    </submittedName>
</protein>
<reference evidence="1" key="1">
    <citation type="journal article" date="2019" name="bioRxiv">
        <title>The Genome of the Zebra Mussel, Dreissena polymorpha: A Resource for Invasive Species Research.</title>
        <authorList>
            <person name="McCartney M.A."/>
            <person name="Auch B."/>
            <person name="Kono T."/>
            <person name="Mallez S."/>
            <person name="Zhang Y."/>
            <person name="Obille A."/>
            <person name="Becker A."/>
            <person name="Abrahante J.E."/>
            <person name="Garbe J."/>
            <person name="Badalamenti J.P."/>
            <person name="Herman A."/>
            <person name="Mangelson H."/>
            <person name="Liachko I."/>
            <person name="Sullivan S."/>
            <person name="Sone E.D."/>
            <person name="Koren S."/>
            <person name="Silverstein K.A.T."/>
            <person name="Beckman K.B."/>
            <person name="Gohl D.M."/>
        </authorList>
    </citation>
    <scope>NUCLEOTIDE SEQUENCE</scope>
    <source>
        <strain evidence="1">Duluth1</strain>
        <tissue evidence="1">Whole animal</tissue>
    </source>
</reference>
<proteinExistence type="predicted"/>
<dbReference type="EMBL" id="JAIWYP010000014">
    <property type="protein sequence ID" value="KAH3713553.1"/>
    <property type="molecule type" value="Genomic_DNA"/>
</dbReference>
<sequence>MPVIMMVDLTRTHKLYETFGRQFTVLQTLRSVSWFSLRRARTGYQLVGSPNSN</sequence>
<gene>
    <name evidence="1" type="ORF">DPMN_073345</name>
</gene>
<organism evidence="1 2">
    <name type="scientific">Dreissena polymorpha</name>
    <name type="common">Zebra mussel</name>
    <name type="synonym">Mytilus polymorpha</name>
    <dbReference type="NCBI Taxonomy" id="45954"/>
    <lineage>
        <taxon>Eukaryota</taxon>
        <taxon>Metazoa</taxon>
        <taxon>Spiralia</taxon>
        <taxon>Lophotrochozoa</taxon>
        <taxon>Mollusca</taxon>
        <taxon>Bivalvia</taxon>
        <taxon>Autobranchia</taxon>
        <taxon>Heteroconchia</taxon>
        <taxon>Euheterodonta</taxon>
        <taxon>Imparidentia</taxon>
        <taxon>Neoheterodontei</taxon>
        <taxon>Myida</taxon>
        <taxon>Dreissenoidea</taxon>
        <taxon>Dreissenidae</taxon>
        <taxon>Dreissena</taxon>
    </lineage>
</organism>
<keyword evidence="2" id="KW-1185">Reference proteome</keyword>